<evidence type="ECO:0000313" key="3">
    <source>
        <dbReference type="Proteomes" id="UP000095023"/>
    </source>
</evidence>
<keyword evidence="3" id="KW-1185">Reference proteome</keyword>
<organism evidence="2 3">
    <name type="scientific">Tortispora caseinolytica NRRL Y-17796</name>
    <dbReference type="NCBI Taxonomy" id="767744"/>
    <lineage>
        <taxon>Eukaryota</taxon>
        <taxon>Fungi</taxon>
        <taxon>Dikarya</taxon>
        <taxon>Ascomycota</taxon>
        <taxon>Saccharomycotina</taxon>
        <taxon>Trigonopsidomycetes</taxon>
        <taxon>Trigonopsidales</taxon>
        <taxon>Trigonopsidaceae</taxon>
        <taxon>Tortispora</taxon>
    </lineage>
</organism>
<evidence type="ECO:0000313" key="2">
    <source>
        <dbReference type="EMBL" id="ODV92454.1"/>
    </source>
</evidence>
<reference evidence="3" key="1">
    <citation type="submission" date="2016-02" db="EMBL/GenBank/DDBJ databases">
        <title>Comparative genomics of biotechnologically important yeasts.</title>
        <authorList>
            <consortium name="DOE Joint Genome Institute"/>
            <person name="Riley R."/>
            <person name="Haridas S."/>
            <person name="Wolfe K.H."/>
            <person name="Lopes M.R."/>
            <person name="Hittinger C.T."/>
            <person name="Goker M."/>
            <person name="Salamov A."/>
            <person name="Wisecaver J."/>
            <person name="Long T.M."/>
            <person name="Aerts A.L."/>
            <person name="Barry K."/>
            <person name="Choi C."/>
            <person name="Clum A."/>
            <person name="Coughlan A.Y."/>
            <person name="Deshpande S."/>
            <person name="Douglass A.P."/>
            <person name="Hanson S.J."/>
            <person name="Klenk H.-P."/>
            <person name="Labutti K."/>
            <person name="Lapidus A."/>
            <person name="Lindquist E."/>
            <person name="Lipzen A."/>
            <person name="Meier-Kolthoff J.P."/>
            <person name="Ohm R.A."/>
            <person name="Otillar R.P."/>
            <person name="Pangilinan J."/>
            <person name="Peng Y."/>
            <person name="Rokas A."/>
            <person name="Rosa C.A."/>
            <person name="Scheuner C."/>
            <person name="Sibirny A.A."/>
            <person name="Slot J.C."/>
            <person name="Stielow J.B."/>
            <person name="Sun H."/>
            <person name="Kurtzman C.P."/>
            <person name="Blackwell M."/>
            <person name="Jeffries T.W."/>
            <person name="Grigoriev I.V."/>
        </authorList>
    </citation>
    <scope>NUCLEOTIDE SEQUENCE [LARGE SCALE GENOMIC DNA]</scope>
    <source>
        <strain evidence="3">NRRL Y-17796</strain>
    </source>
</reference>
<evidence type="ECO:0008006" key="4">
    <source>
        <dbReference type="Google" id="ProtNLM"/>
    </source>
</evidence>
<proteinExistence type="predicted"/>
<dbReference type="AlphaFoldDB" id="A0A1E4TL26"/>
<feature type="signal peptide" evidence="1">
    <location>
        <begin position="1"/>
        <end position="16"/>
    </location>
</feature>
<feature type="chain" id="PRO_5009163292" description="Protein BIG1" evidence="1">
    <location>
        <begin position="17"/>
        <end position="229"/>
    </location>
</feature>
<gene>
    <name evidence="2" type="ORF">CANCADRAFT_87032</name>
</gene>
<sequence>MWFSILLPLLVVSVQATQQIMATSPKMKSWHVSVYPRDANNEETIPDDLTIFAHDFTAPAEFIHNLMDYSSRNRHRDLSLPDVLKSCVLKNKVHAHNSTHEVMVVRAEAVIRPLMLRNGDLLATTSVSLYPLNDPSPRFITLRDEYFLIPQLESLFTVPYFRDLAKLIECPHTSSKLSVEASSNQTEELLHDKIFWLGVVTFAVIVYQLLTISRCSCNDSENTDQDPEK</sequence>
<keyword evidence="1" id="KW-0732">Signal</keyword>
<accession>A0A1E4TL26</accession>
<name>A0A1E4TL26_9ASCO</name>
<evidence type="ECO:0000256" key="1">
    <source>
        <dbReference type="SAM" id="SignalP"/>
    </source>
</evidence>
<dbReference type="Proteomes" id="UP000095023">
    <property type="component" value="Unassembled WGS sequence"/>
</dbReference>
<protein>
    <recommendedName>
        <fullName evidence="4">Protein BIG1</fullName>
    </recommendedName>
</protein>
<dbReference type="EMBL" id="KV453841">
    <property type="protein sequence ID" value="ODV92454.1"/>
    <property type="molecule type" value="Genomic_DNA"/>
</dbReference>